<dbReference type="InterPro" id="IPR050188">
    <property type="entry name" value="RluA_PseudoU_synthase"/>
</dbReference>
<evidence type="ECO:0000313" key="3">
    <source>
        <dbReference type="EMBL" id="MCX2563647.1"/>
    </source>
</evidence>
<keyword evidence="4" id="KW-1185">Reference proteome</keyword>
<dbReference type="InterPro" id="IPR006145">
    <property type="entry name" value="PsdUridine_synth_RsuA/RluA"/>
</dbReference>
<dbReference type="EMBL" id="JAPIUZ010000002">
    <property type="protein sequence ID" value="MCX2563647.1"/>
    <property type="molecule type" value="Genomic_DNA"/>
</dbReference>
<dbReference type="Pfam" id="PF00849">
    <property type="entry name" value="PseudoU_synth_2"/>
    <property type="match status" value="1"/>
</dbReference>
<evidence type="ECO:0000256" key="1">
    <source>
        <dbReference type="ARBA" id="ARBA00010876"/>
    </source>
</evidence>
<reference evidence="3 4" key="1">
    <citation type="submission" date="2022-11" db="EMBL/GenBank/DDBJ databases">
        <title>Genome sequencing of Acetobacter type strain.</title>
        <authorList>
            <person name="Heo J."/>
            <person name="Lee D."/>
            <person name="Han B.-H."/>
            <person name="Hong S.-B."/>
            <person name="Kwon S.-W."/>
        </authorList>
    </citation>
    <scope>NUCLEOTIDE SEQUENCE [LARGE SCALE GENOMIC DNA]</scope>
    <source>
        <strain evidence="3 4">KACC 21253</strain>
    </source>
</reference>
<evidence type="ECO:0000259" key="2">
    <source>
        <dbReference type="Pfam" id="PF00849"/>
    </source>
</evidence>
<proteinExistence type="inferred from homology"/>
<dbReference type="PANTHER" id="PTHR21600">
    <property type="entry name" value="MITOCHONDRIAL RNA PSEUDOURIDINE SYNTHASE"/>
    <property type="match status" value="1"/>
</dbReference>
<dbReference type="Gene3D" id="3.30.2350.10">
    <property type="entry name" value="Pseudouridine synthase"/>
    <property type="match status" value="1"/>
</dbReference>
<dbReference type="Proteomes" id="UP001301152">
    <property type="component" value="Unassembled WGS sequence"/>
</dbReference>
<gene>
    <name evidence="3" type="ORF">OQ497_06710</name>
</gene>
<evidence type="ECO:0000313" key="4">
    <source>
        <dbReference type="Proteomes" id="UP001301152"/>
    </source>
</evidence>
<accession>A0ABT3QED2</accession>
<feature type="domain" description="Pseudouridine synthase RsuA/RluA-like" evidence="2">
    <location>
        <begin position="20"/>
        <end position="168"/>
    </location>
</feature>
<organism evidence="3 4">
    <name type="scientific">Acetobacter thailandicus</name>
    <dbReference type="NCBI Taxonomy" id="1502842"/>
    <lineage>
        <taxon>Bacteria</taxon>
        <taxon>Pseudomonadati</taxon>
        <taxon>Pseudomonadota</taxon>
        <taxon>Alphaproteobacteria</taxon>
        <taxon>Acetobacterales</taxon>
        <taxon>Acetobacteraceae</taxon>
        <taxon>Acetobacter</taxon>
    </lineage>
</organism>
<comment type="caution">
    <text evidence="3">The sequence shown here is derived from an EMBL/GenBank/DDBJ whole genome shotgun (WGS) entry which is preliminary data.</text>
</comment>
<dbReference type="PANTHER" id="PTHR21600:SF44">
    <property type="entry name" value="RIBOSOMAL LARGE SUBUNIT PSEUDOURIDINE SYNTHASE D"/>
    <property type="match status" value="1"/>
</dbReference>
<comment type="similarity">
    <text evidence="1">Belongs to the pseudouridine synthase RluA family.</text>
</comment>
<sequence>MMSQSFSLFPLDILYNDQRIVIINKPAGIPVHSNVAGTISIESCFPALSKRRDGPWLAHRLDTDTSGCLAIALRKQPLIAMQEAFANKTALKTYWAVVQGHPEGESGAISLPLLKQNDRHKGWRIITDPKGSPATTSWRVLGRSDTLTWLELTLHTGRTHQARVHCAAMGWPIAGDNLYGTEHKHGLHLLAQSLVLPFTPRIAVTAPPRAAMQPALVQCGWKEET</sequence>
<protein>
    <submittedName>
        <fullName evidence="3">RluA family pseudouridine synthase</fullName>
    </submittedName>
</protein>
<dbReference type="CDD" id="cd02869">
    <property type="entry name" value="PseudoU_synth_RluA_like"/>
    <property type="match status" value="1"/>
</dbReference>
<dbReference type="InterPro" id="IPR020103">
    <property type="entry name" value="PsdUridine_synth_cat_dom_sf"/>
</dbReference>
<dbReference type="SUPFAM" id="SSF55120">
    <property type="entry name" value="Pseudouridine synthase"/>
    <property type="match status" value="1"/>
</dbReference>
<name>A0ABT3QED2_9PROT</name>
<dbReference type="RefSeq" id="WP_173559229.1">
    <property type="nucleotide sequence ID" value="NZ_JAPIUZ010000002.1"/>
</dbReference>